<evidence type="ECO:0000313" key="2">
    <source>
        <dbReference type="Proteomes" id="UP001148629"/>
    </source>
</evidence>
<proteinExistence type="predicted"/>
<comment type="caution">
    <text evidence="1">The sequence shown here is derived from an EMBL/GenBank/DDBJ whole genome shotgun (WGS) entry which is preliminary data.</text>
</comment>
<protein>
    <submittedName>
        <fullName evidence="1">Uncharacterized protein</fullName>
    </submittedName>
</protein>
<gene>
    <name evidence="1" type="ORF">NM208_g13318</name>
</gene>
<dbReference type="Proteomes" id="UP001148629">
    <property type="component" value="Unassembled WGS sequence"/>
</dbReference>
<keyword evidence="2" id="KW-1185">Reference proteome</keyword>
<reference evidence="1" key="1">
    <citation type="submission" date="2022-08" db="EMBL/GenBank/DDBJ databases">
        <title>Genome Sequence of Fusarium decemcellulare.</title>
        <authorList>
            <person name="Buettner E."/>
        </authorList>
    </citation>
    <scope>NUCLEOTIDE SEQUENCE</scope>
    <source>
        <strain evidence="1">Babe19</strain>
    </source>
</reference>
<organism evidence="1 2">
    <name type="scientific">Fusarium decemcellulare</name>
    <dbReference type="NCBI Taxonomy" id="57161"/>
    <lineage>
        <taxon>Eukaryota</taxon>
        <taxon>Fungi</taxon>
        <taxon>Dikarya</taxon>
        <taxon>Ascomycota</taxon>
        <taxon>Pezizomycotina</taxon>
        <taxon>Sordariomycetes</taxon>
        <taxon>Hypocreomycetidae</taxon>
        <taxon>Hypocreales</taxon>
        <taxon>Nectriaceae</taxon>
        <taxon>Fusarium</taxon>
        <taxon>Fusarium decemcellulare species complex</taxon>
    </lineage>
</organism>
<dbReference type="EMBL" id="JANRMS010002686">
    <property type="protein sequence ID" value="KAJ3521370.1"/>
    <property type="molecule type" value="Genomic_DNA"/>
</dbReference>
<accession>A0ACC1RMU5</accession>
<name>A0ACC1RMU5_9HYPO</name>
<sequence length="359" mass="41776">MKPPRRLYSQIELPRIARLEIQEQWLDWFFAIRSHARGLEIWHTMDPDQPDQEDDKQKAPEIESYSKLKARLVQEAREENRSAPSEEAIITLYAALSRDAEIKLVSYQERTQKERAMRQQIMSTVHPDIYEAAMTKLAKGKSSHTLRQLLRELQVTLGIKSHFSKGIVSNAYETVLEEAKQGAINPEIWYSKWKKHLARAEDYNCPEVQGFFAIRRFLDAVGVRFDSQWADMRLLHILMNNNRTHEDMPSLSEVGADFLDNLRGMKRRAAMKQYEVDVDDGSDMTDKAVAKPRCPCKRKKHPWPPEECSYLQYALTGTTTRPIKKLSETDREAIYQEIGKPHWAKLLQTLEDKGWSIAF</sequence>
<evidence type="ECO:0000313" key="1">
    <source>
        <dbReference type="EMBL" id="KAJ3521370.1"/>
    </source>
</evidence>